<dbReference type="GO" id="GO:0004526">
    <property type="term" value="F:ribonuclease P activity"/>
    <property type="evidence" value="ECO:0007669"/>
    <property type="project" value="TreeGrafter"/>
</dbReference>
<proteinExistence type="predicted"/>
<dbReference type="Proteomes" id="UP000070133">
    <property type="component" value="Unassembled WGS sequence"/>
</dbReference>
<dbReference type="Pfam" id="PF08584">
    <property type="entry name" value="Ribonuc_P_40"/>
    <property type="match status" value="1"/>
</dbReference>
<dbReference type="OrthoDB" id="63112at2759"/>
<dbReference type="GO" id="GO:0001682">
    <property type="term" value="P:tRNA 5'-leader removal"/>
    <property type="evidence" value="ECO:0007669"/>
    <property type="project" value="InterPro"/>
</dbReference>
<sequence length="349" mass="39122">MLDIGNDNDSIPKPQCLVTHLQLSNYINHDDPPKKKKPFSILLHQTHSHTLDLLIPATSAEPLQQHLSAKRTDILHYATLHMKLLDIISGDFFTEYIKSPGKNDIAMLSEGRSGVDDVYRLHEGKLCLEIDKSTFERMGLEGRAVPSLGRKHVKQRYVVEMDLRDPRMVSGKKGFERVKWAFRNVLNETKTWVVVDLKNPAGCGGGGVMAAAFAPSVRKIEPKVERVRDALVPAWPEAVEGEDYADVAELLEWIGLAMMISPRVEKDDDVDDYLCRYQVPTAFGDTKTQDLVRLRWRGLICPAFAQSVFLAGLKTAGAEWLAMSAIAFDGEAYTILVNGDHSISWEHKD</sequence>
<keyword evidence="2" id="KW-1185">Reference proteome</keyword>
<dbReference type="PANTHER" id="PTHR15396:SF1">
    <property type="entry name" value="RIBONUCLEASE P PROTEIN SUBUNIT P40"/>
    <property type="match status" value="1"/>
</dbReference>
<dbReference type="EMBL" id="LFZN01000207">
    <property type="protein sequence ID" value="KXS95613.1"/>
    <property type="molecule type" value="Genomic_DNA"/>
</dbReference>
<comment type="caution">
    <text evidence="1">The sequence shown here is derived from an EMBL/GenBank/DDBJ whole genome shotgun (WGS) entry which is preliminary data.</text>
</comment>
<dbReference type="GO" id="GO:0000447">
    <property type="term" value="P:endonucleolytic cleavage in ITS1 to separate SSU-rRNA from 5.8S rRNA and LSU-rRNA from tricistronic rRNA transcript (SSU-rRNA, 5.8S rRNA, LSU-rRNA)"/>
    <property type="evidence" value="ECO:0007669"/>
    <property type="project" value="TreeGrafter"/>
</dbReference>
<organism evidence="1 2">
    <name type="scientific">Pseudocercospora eumusae</name>
    <dbReference type="NCBI Taxonomy" id="321146"/>
    <lineage>
        <taxon>Eukaryota</taxon>
        <taxon>Fungi</taxon>
        <taxon>Dikarya</taxon>
        <taxon>Ascomycota</taxon>
        <taxon>Pezizomycotina</taxon>
        <taxon>Dothideomycetes</taxon>
        <taxon>Dothideomycetidae</taxon>
        <taxon>Mycosphaerellales</taxon>
        <taxon>Mycosphaerellaceae</taxon>
        <taxon>Pseudocercospora</taxon>
    </lineage>
</organism>
<protein>
    <submittedName>
        <fullName evidence="1">Uncharacterized protein</fullName>
    </submittedName>
</protein>
<dbReference type="GO" id="GO:0000172">
    <property type="term" value="C:ribonuclease MRP complex"/>
    <property type="evidence" value="ECO:0007669"/>
    <property type="project" value="TreeGrafter"/>
</dbReference>
<dbReference type="PANTHER" id="PTHR15396">
    <property type="entry name" value="RIBONUCLEASE P PROTEIN SUBUNIT P40"/>
    <property type="match status" value="1"/>
</dbReference>
<dbReference type="GO" id="GO:0000171">
    <property type="term" value="F:ribonuclease MRP activity"/>
    <property type="evidence" value="ECO:0007669"/>
    <property type="project" value="TreeGrafter"/>
</dbReference>
<dbReference type="AlphaFoldDB" id="A0A139GZI0"/>
<reference evidence="1 2" key="1">
    <citation type="submission" date="2015-07" db="EMBL/GenBank/DDBJ databases">
        <title>Comparative genomics of the Sigatoka disease complex on banana suggests a link between parallel evolutionary changes in Pseudocercospora fijiensis and Pseudocercospora eumusae and increased virulence on the banana host.</title>
        <authorList>
            <person name="Chang T.-C."/>
            <person name="Salvucci A."/>
            <person name="Crous P.W."/>
            <person name="Stergiopoulos I."/>
        </authorList>
    </citation>
    <scope>NUCLEOTIDE SEQUENCE [LARGE SCALE GENOMIC DNA]</scope>
    <source>
        <strain evidence="1 2">CBS 114824</strain>
    </source>
</reference>
<evidence type="ECO:0000313" key="1">
    <source>
        <dbReference type="EMBL" id="KXS95613.1"/>
    </source>
</evidence>
<evidence type="ECO:0000313" key="2">
    <source>
        <dbReference type="Proteomes" id="UP000070133"/>
    </source>
</evidence>
<dbReference type="GO" id="GO:0030681">
    <property type="term" value="C:multimeric ribonuclease P complex"/>
    <property type="evidence" value="ECO:0007669"/>
    <property type="project" value="TreeGrafter"/>
</dbReference>
<gene>
    <name evidence="1" type="ORF">AC578_10384</name>
</gene>
<accession>A0A139GZI0</accession>
<name>A0A139GZI0_9PEZI</name>
<dbReference type="InterPro" id="IPR013893">
    <property type="entry name" value="RNase_P_Rpp40"/>
</dbReference>
<dbReference type="STRING" id="321146.A0A139GZI0"/>